<feature type="signal peptide" evidence="1">
    <location>
        <begin position="1"/>
        <end position="28"/>
    </location>
</feature>
<dbReference type="InterPro" id="IPR043504">
    <property type="entry name" value="Peptidase_S1_PA_chymotrypsin"/>
</dbReference>
<comment type="caution">
    <text evidence="3">The sequence shown here is derived from an EMBL/GenBank/DDBJ whole genome shotgun (WGS) entry which is preliminary data.</text>
</comment>
<feature type="chain" id="PRO_5045588702" description="Peptidase S1A alpha-lytic prodomain domain-containing protein" evidence="1">
    <location>
        <begin position="29"/>
        <end position="376"/>
    </location>
</feature>
<reference evidence="4" key="1">
    <citation type="journal article" date="2019" name="Int. J. Syst. Evol. Microbiol.">
        <title>The Global Catalogue of Microorganisms (GCM) 10K type strain sequencing project: providing services to taxonomists for standard genome sequencing and annotation.</title>
        <authorList>
            <consortium name="The Broad Institute Genomics Platform"/>
            <consortium name="The Broad Institute Genome Sequencing Center for Infectious Disease"/>
            <person name="Wu L."/>
            <person name="Ma J."/>
        </authorList>
    </citation>
    <scope>NUCLEOTIDE SEQUENCE [LARGE SCALE GENOMIC DNA]</scope>
    <source>
        <strain evidence="4">JCM 15933</strain>
    </source>
</reference>
<proteinExistence type="predicted"/>
<dbReference type="Pfam" id="PF02983">
    <property type="entry name" value="Pro_Al_protease"/>
    <property type="match status" value="1"/>
</dbReference>
<dbReference type="EMBL" id="BAAAQD010000017">
    <property type="protein sequence ID" value="GAA1543057.1"/>
    <property type="molecule type" value="Genomic_DNA"/>
</dbReference>
<gene>
    <name evidence="3" type="ORF">GCM10009827_073350</name>
</gene>
<protein>
    <recommendedName>
        <fullName evidence="2">Peptidase S1A alpha-lytic prodomain domain-containing protein</fullName>
    </recommendedName>
</protein>
<accession>A0ABP4MEY9</accession>
<keyword evidence="1" id="KW-0732">Signal</keyword>
<organism evidence="3 4">
    <name type="scientific">Dactylosporangium maewongense</name>
    <dbReference type="NCBI Taxonomy" id="634393"/>
    <lineage>
        <taxon>Bacteria</taxon>
        <taxon>Bacillati</taxon>
        <taxon>Actinomycetota</taxon>
        <taxon>Actinomycetes</taxon>
        <taxon>Micromonosporales</taxon>
        <taxon>Micromonosporaceae</taxon>
        <taxon>Dactylosporangium</taxon>
    </lineage>
</organism>
<evidence type="ECO:0000313" key="3">
    <source>
        <dbReference type="EMBL" id="GAA1543057.1"/>
    </source>
</evidence>
<dbReference type="Gene3D" id="2.40.10.10">
    <property type="entry name" value="Trypsin-like serine proteases"/>
    <property type="match status" value="2"/>
</dbReference>
<feature type="domain" description="Peptidase S1A alpha-lytic prodomain" evidence="2">
    <location>
        <begin position="103"/>
        <end position="143"/>
    </location>
</feature>
<dbReference type="SUPFAM" id="SSF50494">
    <property type="entry name" value="Trypsin-like serine proteases"/>
    <property type="match status" value="1"/>
</dbReference>
<dbReference type="Proteomes" id="UP001501470">
    <property type="component" value="Unassembled WGS sequence"/>
</dbReference>
<dbReference type="InterPro" id="IPR004236">
    <property type="entry name" value="Pept_S1_alpha_lytic"/>
</dbReference>
<sequence length="376" mass="38599">MRSLCRRYIVTALVGIVGAAASAVPAGAAPSPLVVDQARADELVSLAGADQATFGGVSVDEAGNVLTIRYAPGRLAAARSKVGPSAAGLGGRGWRVDLVPVSHSLAELDAVRQRVGRWRPGGASLSEWYVDVTHNRVAVGVTELSPRLVAAARAEFGDRVALHQAARATRASRTADWKPWAAGIRITSGGTACTAGFFVEVPGTPATRRMVTSGHCFANAAVVSNNGVSIGTVTSRTLTDNGKDVEYVLGTFTPWTYKGPSTSDYGDTIRGTKASVVGQTFCTNGAFGGEVCSGTVDALNLCVLMTDGITTCSLDRLVSGGGVMTRLGDSGGNVFTYDAAGLKIGGMIVAMSPGGTTTYFHPAAAVTPMGWRVSVG</sequence>
<dbReference type="RefSeq" id="WP_344507393.1">
    <property type="nucleotide sequence ID" value="NZ_BAAAQD010000017.1"/>
</dbReference>
<evidence type="ECO:0000313" key="4">
    <source>
        <dbReference type="Proteomes" id="UP001501470"/>
    </source>
</evidence>
<evidence type="ECO:0000256" key="1">
    <source>
        <dbReference type="SAM" id="SignalP"/>
    </source>
</evidence>
<name>A0ABP4MEY9_9ACTN</name>
<keyword evidence="4" id="KW-1185">Reference proteome</keyword>
<dbReference type="InterPro" id="IPR009003">
    <property type="entry name" value="Peptidase_S1_PA"/>
</dbReference>
<evidence type="ECO:0000259" key="2">
    <source>
        <dbReference type="Pfam" id="PF02983"/>
    </source>
</evidence>